<protein>
    <submittedName>
        <fullName evidence="1">Uncharacterized protein</fullName>
    </submittedName>
</protein>
<dbReference type="InParanoid" id="A0A1S0U6N5"/>
<evidence type="ECO:0000313" key="1">
    <source>
        <dbReference type="EMBL" id="EFO26134.1"/>
    </source>
</evidence>
<dbReference type="EMBL" id="JH712090">
    <property type="protein sequence ID" value="EFO26134.1"/>
    <property type="molecule type" value="Genomic_DNA"/>
</dbReference>
<sequence length="107" mass="12201">MLTVSESNITEILLAESDGTYPAFYLLNNFIVRSKLFHWDMVQVFEGSVSEMISKRAICSHVKGTDSVNIVGLHHCSFFLKEMLVPWHHKSRSRASRSRSSRNVFGP</sequence>
<dbReference type="CTD" id="9939736"/>
<accession>A0A1S0U6N5</accession>
<dbReference type="RefSeq" id="XP_003137937.1">
    <property type="nucleotide sequence ID" value="XM_003137889.1"/>
</dbReference>
<organism evidence="1">
    <name type="scientific">Loa loa</name>
    <name type="common">Eye worm</name>
    <name type="synonym">Filaria loa</name>
    <dbReference type="NCBI Taxonomy" id="7209"/>
    <lineage>
        <taxon>Eukaryota</taxon>
        <taxon>Metazoa</taxon>
        <taxon>Ecdysozoa</taxon>
        <taxon>Nematoda</taxon>
        <taxon>Chromadorea</taxon>
        <taxon>Rhabditida</taxon>
        <taxon>Spirurina</taxon>
        <taxon>Spiruromorpha</taxon>
        <taxon>Filarioidea</taxon>
        <taxon>Onchocercidae</taxon>
        <taxon>Loa</taxon>
    </lineage>
</organism>
<name>A0A1S0U6N5_LOALO</name>
<proteinExistence type="predicted"/>
<dbReference type="GeneID" id="9939736"/>
<dbReference type="AlphaFoldDB" id="A0A1S0U6N5"/>
<reference evidence="1" key="1">
    <citation type="submission" date="2012-04" db="EMBL/GenBank/DDBJ databases">
        <title>The Genome Sequence of Loa loa.</title>
        <authorList>
            <consortium name="The Broad Institute Genome Sequencing Platform"/>
            <consortium name="Broad Institute Genome Sequencing Center for Infectious Disease"/>
            <person name="Nutman T.B."/>
            <person name="Fink D.L."/>
            <person name="Russ C."/>
            <person name="Young S."/>
            <person name="Zeng Q."/>
            <person name="Gargeya S."/>
            <person name="Alvarado L."/>
            <person name="Berlin A."/>
            <person name="Chapman S.B."/>
            <person name="Chen Z."/>
            <person name="Freedman E."/>
            <person name="Gellesch M."/>
            <person name="Goldberg J."/>
            <person name="Griggs A."/>
            <person name="Gujja S."/>
            <person name="Heilman E.R."/>
            <person name="Heiman D."/>
            <person name="Howarth C."/>
            <person name="Mehta T."/>
            <person name="Neiman D."/>
            <person name="Pearson M."/>
            <person name="Roberts A."/>
            <person name="Saif S."/>
            <person name="Shea T."/>
            <person name="Shenoy N."/>
            <person name="Sisk P."/>
            <person name="Stolte C."/>
            <person name="Sykes S."/>
            <person name="White J."/>
            <person name="Yandava C."/>
            <person name="Haas B."/>
            <person name="Henn M.R."/>
            <person name="Nusbaum C."/>
            <person name="Birren B."/>
        </authorList>
    </citation>
    <scope>NUCLEOTIDE SEQUENCE [LARGE SCALE GENOMIC DNA]</scope>
</reference>
<gene>
    <name evidence="1" type="ORF">LOAG_02351</name>
</gene>
<dbReference type="KEGG" id="loa:LOAG_02351"/>